<name>A0A8J3C620_9PSEU</name>
<dbReference type="GO" id="GO:0042907">
    <property type="term" value="F:xanthine transmembrane transporter activity"/>
    <property type="evidence" value="ECO:0007669"/>
    <property type="project" value="TreeGrafter"/>
</dbReference>
<comment type="subcellular location">
    <subcellularLocation>
        <location evidence="1">Cell membrane</location>
        <topology evidence="1">Multi-pass membrane protein</topology>
    </subcellularLocation>
</comment>
<feature type="transmembrane region" description="Helical" evidence="8">
    <location>
        <begin position="396"/>
        <end position="419"/>
    </location>
</feature>
<feature type="transmembrane region" description="Helical" evidence="8">
    <location>
        <begin position="225"/>
        <end position="245"/>
    </location>
</feature>
<keyword evidence="10" id="KW-1185">Reference proteome</keyword>
<dbReference type="InterPro" id="IPR017588">
    <property type="entry name" value="UacT-like"/>
</dbReference>
<evidence type="ECO:0000256" key="4">
    <source>
        <dbReference type="ARBA" id="ARBA00022475"/>
    </source>
</evidence>
<dbReference type="Pfam" id="PF00860">
    <property type="entry name" value="Xan_ur_permease"/>
    <property type="match status" value="1"/>
</dbReference>
<organism evidence="9 10">
    <name type="scientific">Longimycelium tulufanense</name>
    <dbReference type="NCBI Taxonomy" id="907463"/>
    <lineage>
        <taxon>Bacteria</taxon>
        <taxon>Bacillati</taxon>
        <taxon>Actinomycetota</taxon>
        <taxon>Actinomycetes</taxon>
        <taxon>Pseudonocardiales</taxon>
        <taxon>Pseudonocardiaceae</taxon>
        <taxon>Longimycelium</taxon>
    </lineage>
</organism>
<dbReference type="GO" id="GO:0005886">
    <property type="term" value="C:plasma membrane"/>
    <property type="evidence" value="ECO:0007669"/>
    <property type="project" value="UniProtKB-SubCell"/>
</dbReference>
<dbReference type="PANTHER" id="PTHR42810:SF4">
    <property type="entry name" value="URIC ACID TRANSPORTER UACT"/>
    <property type="match status" value="1"/>
</dbReference>
<dbReference type="PANTHER" id="PTHR42810">
    <property type="entry name" value="PURINE PERMEASE C1399.01C-RELATED"/>
    <property type="match status" value="1"/>
</dbReference>
<evidence type="ECO:0000256" key="1">
    <source>
        <dbReference type="ARBA" id="ARBA00004651"/>
    </source>
</evidence>
<feature type="transmembrane region" description="Helical" evidence="8">
    <location>
        <begin position="187"/>
        <end position="205"/>
    </location>
</feature>
<feature type="transmembrane region" description="Helical" evidence="8">
    <location>
        <begin position="20"/>
        <end position="38"/>
    </location>
</feature>
<dbReference type="NCBIfam" id="TIGR03173">
    <property type="entry name" value="pbuX"/>
    <property type="match status" value="1"/>
</dbReference>
<protein>
    <submittedName>
        <fullName evidence="9">Uracil permease</fullName>
    </submittedName>
</protein>
<evidence type="ECO:0000313" key="9">
    <source>
        <dbReference type="EMBL" id="GGM36268.1"/>
    </source>
</evidence>
<dbReference type="InterPro" id="IPR006043">
    <property type="entry name" value="NCS2"/>
</dbReference>
<evidence type="ECO:0000256" key="3">
    <source>
        <dbReference type="ARBA" id="ARBA00022448"/>
    </source>
</evidence>
<evidence type="ECO:0000256" key="2">
    <source>
        <dbReference type="ARBA" id="ARBA00008821"/>
    </source>
</evidence>
<keyword evidence="6 8" id="KW-1133">Transmembrane helix</keyword>
<proteinExistence type="inferred from homology"/>
<feature type="transmembrane region" description="Helical" evidence="8">
    <location>
        <begin position="310"/>
        <end position="332"/>
    </location>
</feature>
<keyword evidence="4" id="KW-1003">Cell membrane</keyword>
<feature type="transmembrane region" description="Helical" evidence="8">
    <location>
        <begin position="338"/>
        <end position="356"/>
    </location>
</feature>
<feature type="transmembrane region" description="Helical" evidence="8">
    <location>
        <begin position="45"/>
        <end position="66"/>
    </location>
</feature>
<feature type="transmembrane region" description="Helical" evidence="8">
    <location>
        <begin position="124"/>
        <end position="149"/>
    </location>
</feature>
<evidence type="ECO:0000256" key="7">
    <source>
        <dbReference type="ARBA" id="ARBA00023136"/>
    </source>
</evidence>
<evidence type="ECO:0000313" key="10">
    <source>
        <dbReference type="Proteomes" id="UP000637578"/>
    </source>
</evidence>
<dbReference type="PROSITE" id="PS01116">
    <property type="entry name" value="XANTH_URACIL_PERMASE"/>
    <property type="match status" value="1"/>
</dbReference>
<dbReference type="EMBL" id="BMMK01000001">
    <property type="protein sequence ID" value="GGM36268.1"/>
    <property type="molecule type" value="Genomic_DNA"/>
</dbReference>
<feature type="transmembrane region" description="Helical" evidence="8">
    <location>
        <begin position="161"/>
        <end position="180"/>
    </location>
</feature>
<comment type="similarity">
    <text evidence="2">Belongs to the nucleobase:cation symporter-2 (NCS2) (TC 2.A.40) family.</text>
</comment>
<dbReference type="NCBIfam" id="NF037981">
    <property type="entry name" value="NCS2_1"/>
    <property type="match status" value="1"/>
</dbReference>
<dbReference type="NCBIfam" id="TIGR00801">
    <property type="entry name" value="ncs2"/>
    <property type="match status" value="1"/>
</dbReference>
<keyword evidence="5 8" id="KW-0812">Transmembrane</keyword>
<sequence length="442" mass="44870">MDTMLPVGQLLTLGLQHVLAMYAGAVAVPLIIGSALGLSQADIGYLVNADLLICGVATLIQCLGVWRFGVRMPLMQGCSFAALTPMVLIGTKGGGLPAIYGAVIASGLLVTLLAPYFSRLVRLFPPLVVGTIAVLIGVSLLPVAVNWAAGGSGAADFGAPRHLALALGVLALVLAAGRYLPGFFGKNAVLLGIVLGTLVAIPLGFTSFSSVRDAPLIGISTPFHFGLPTFSPAAIVSLVVVMLVVMTETSGSILTIGEMVGKPVDRRVLADGLRADGLSTLLGGVFNTFPYTAYGQNIGLLGLTGVRSRYVVATGGAILVVLGLTPVLGQIVAAIPPAVLGGAGLVMFGSVAAGGIRTLSRVSFTGNANLLVVAVALGVGLAPIGAPHIYDQFPAWFQNVMQSGISAGSLTAVLLNLLFNRFRVAADEPAPPAMAQAEGSAT</sequence>
<feature type="transmembrane region" description="Helical" evidence="8">
    <location>
        <begin position="368"/>
        <end position="390"/>
    </location>
</feature>
<evidence type="ECO:0000256" key="5">
    <source>
        <dbReference type="ARBA" id="ARBA00022692"/>
    </source>
</evidence>
<dbReference type="InterPro" id="IPR006042">
    <property type="entry name" value="Xan_ur_permease"/>
</dbReference>
<feature type="transmembrane region" description="Helical" evidence="8">
    <location>
        <begin position="98"/>
        <end position="117"/>
    </location>
</feature>
<evidence type="ECO:0000256" key="6">
    <source>
        <dbReference type="ARBA" id="ARBA00022989"/>
    </source>
</evidence>
<reference evidence="9" key="1">
    <citation type="journal article" date="2014" name="Int. J. Syst. Evol. Microbiol.">
        <title>Complete genome sequence of Corynebacterium casei LMG S-19264T (=DSM 44701T), isolated from a smear-ripened cheese.</title>
        <authorList>
            <consortium name="US DOE Joint Genome Institute (JGI-PGF)"/>
            <person name="Walter F."/>
            <person name="Albersmeier A."/>
            <person name="Kalinowski J."/>
            <person name="Ruckert C."/>
        </authorList>
    </citation>
    <scope>NUCLEOTIDE SEQUENCE</scope>
    <source>
        <strain evidence="9">CGMCC 4.5737</strain>
    </source>
</reference>
<evidence type="ECO:0000256" key="8">
    <source>
        <dbReference type="SAM" id="Phobius"/>
    </source>
</evidence>
<comment type="caution">
    <text evidence="9">The sequence shown here is derived from an EMBL/GenBank/DDBJ whole genome shotgun (WGS) entry which is preliminary data.</text>
</comment>
<reference evidence="9" key="2">
    <citation type="submission" date="2020-09" db="EMBL/GenBank/DDBJ databases">
        <authorList>
            <person name="Sun Q."/>
            <person name="Zhou Y."/>
        </authorList>
    </citation>
    <scope>NUCLEOTIDE SEQUENCE</scope>
    <source>
        <strain evidence="9">CGMCC 4.5737</strain>
    </source>
</reference>
<dbReference type="AlphaFoldDB" id="A0A8J3C620"/>
<accession>A0A8J3C620</accession>
<dbReference type="Proteomes" id="UP000637578">
    <property type="component" value="Unassembled WGS sequence"/>
</dbReference>
<keyword evidence="7 8" id="KW-0472">Membrane</keyword>
<gene>
    <name evidence="9" type="ORF">GCM10012275_04370</name>
</gene>
<keyword evidence="3" id="KW-0813">Transport</keyword>